<dbReference type="PROSITE" id="PS50082">
    <property type="entry name" value="WD_REPEATS_2"/>
    <property type="match status" value="7"/>
</dbReference>
<reference evidence="12 13" key="1">
    <citation type="submission" date="2023-10" db="EMBL/GenBank/DDBJ databases">
        <title>Genomes of two closely related lineages of the louse Polyplax serrata with different host specificities.</title>
        <authorList>
            <person name="Martinu J."/>
            <person name="Tarabai H."/>
            <person name="Stefka J."/>
            <person name="Hypsa V."/>
        </authorList>
    </citation>
    <scope>NUCLEOTIDE SEQUENCE [LARGE SCALE GENOMIC DNA]</scope>
    <source>
        <strain evidence="12">HR10_N</strain>
    </source>
</reference>
<feature type="repeat" description="WD" evidence="11">
    <location>
        <begin position="137"/>
        <end position="170"/>
    </location>
</feature>
<dbReference type="GO" id="GO:0003723">
    <property type="term" value="F:RNA binding"/>
    <property type="evidence" value="ECO:0007669"/>
    <property type="project" value="TreeGrafter"/>
</dbReference>
<evidence type="ECO:0000256" key="4">
    <source>
        <dbReference type="ARBA" id="ARBA00022737"/>
    </source>
</evidence>
<feature type="repeat" description="WD" evidence="11">
    <location>
        <begin position="221"/>
        <end position="255"/>
    </location>
</feature>
<sequence length="348" mass="38669">MAKRKTSEDDMSLVLASKKPKTDVALISSREKAVIPAGVDRTSNLMSPIMLMEGHQGEIFTVDFHPEGQYLASAGFDRQIFLWNVYGECENISLMLGHSGAIMELHFSTDGNSIFTASTDQTIGIWDIESGTRLKRLKGHTSFVNSCQSTRRGVTQIVSGSDDCSVKVWDPRKKGQCVTLNNIYQVTAVTFNDTAEQVISGGIDNDLKVWDLRKNAILYELKGHTDTVTGVSLSPDGSYLLSNAMDNSLRIWDIRPFAPQERCVKILAGHQHNFEKNLLRCSWSPDGSKVSAGSADRYVYIWDTTSRRILYKLPGHNGSVNDVDFHPKEPIILSGSSDKQLFMGEIEQ</sequence>
<comment type="function">
    <text evidence="7">Required for pre-mRNA splicing as component of the activated spliceosome. Component of the U5 small nuclear ribonucleoprotein (snRNP) complex and the U4/U6-U5 tri-snRNP complex, building blocks of the spliceosome. As a component of the minor spliceosome, involved in the splicing of U12-type introns in pre-mRNAs.</text>
</comment>
<dbReference type="InterPro" id="IPR015943">
    <property type="entry name" value="WD40/YVTN_repeat-like_dom_sf"/>
</dbReference>
<dbReference type="InterPro" id="IPR001680">
    <property type="entry name" value="WD40_rpt"/>
</dbReference>
<dbReference type="GO" id="GO:0071013">
    <property type="term" value="C:catalytic step 2 spliceosome"/>
    <property type="evidence" value="ECO:0007669"/>
    <property type="project" value="TreeGrafter"/>
</dbReference>
<dbReference type="Proteomes" id="UP001372834">
    <property type="component" value="Unassembled WGS sequence"/>
</dbReference>
<keyword evidence="5" id="KW-0508">mRNA splicing</keyword>
<proteinExistence type="predicted"/>
<dbReference type="FunFam" id="2.130.10.10:FF:000229">
    <property type="entry name" value="Small nuclear ribonucleoprotein U5 subunit 40"/>
    <property type="match status" value="1"/>
</dbReference>
<dbReference type="InterPro" id="IPR019775">
    <property type="entry name" value="WD40_repeat_CS"/>
</dbReference>
<protein>
    <recommendedName>
        <fullName evidence="9">U5 small nuclear ribonucleoprotein 40 kDa protein</fullName>
    </recommendedName>
    <alternativeName>
        <fullName evidence="10">WD repeat-containing protein 57</fullName>
    </alternativeName>
</protein>
<dbReference type="CDD" id="cd00200">
    <property type="entry name" value="WD40"/>
    <property type="match status" value="1"/>
</dbReference>
<dbReference type="PROSITE" id="PS00678">
    <property type="entry name" value="WD_REPEATS_1"/>
    <property type="match status" value="4"/>
</dbReference>
<comment type="subunit">
    <text evidence="8">Component of the pre-catalytic and catalytic spliceosome complexes. Component of the postcatalytic spliceosome P complex. Part of the U5 snRNP complex. Interacts with PRPF8. Component of the U4/U6-U5 tri-snRNP complex composed of the U4, U6 and U5 snRNAs and at least PRPF3, PRPF4, PRPF6, PRPF8, PRPF31, SNRNP200, TXNL4A, WDR57, SNRNP40, DDX23, CD2BP2, PPIH, SNU13, EFTUD2, SART1 and USP39. Component of the minor spliceosome, which splices U12-type introns.</text>
</comment>
<evidence type="ECO:0000256" key="10">
    <source>
        <dbReference type="ARBA" id="ARBA00075772"/>
    </source>
</evidence>
<evidence type="ECO:0000256" key="1">
    <source>
        <dbReference type="ARBA" id="ARBA00004123"/>
    </source>
</evidence>
<dbReference type="GO" id="GO:0005682">
    <property type="term" value="C:U5 snRNP"/>
    <property type="evidence" value="ECO:0007669"/>
    <property type="project" value="UniProtKB-ARBA"/>
</dbReference>
<dbReference type="InterPro" id="IPR020472">
    <property type="entry name" value="WD40_PAC1"/>
</dbReference>
<evidence type="ECO:0000256" key="7">
    <source>
        <dbReference type="ARBA" id="ARBA00057342"/>
    </source>
</evidence>
<dbReference type="AlphaFoldDB" id="A0AAN8S9F0"/>
<feature type="repeat" description="WD" evidence="11">
    <location>
        <begin position="282"/>
        <end position="312"/>
    </location>
</feature>
<evidence type="ECO:0000313" key="12">
    <source>
        <dbReference type="EMBL" id="KAK6629751.1"/>
    </source>
</evidence>
<dbReference type="GO" id="GO:0000375">
    <property type="term" value="P:RNA splicing, via transesterification reactions"/>
    <property type="evidence" value="ECO:0007669"/>
    <property type="project" value="UniProtKB-ARBA"/>
</dbReference>
<evidence type="ECO:0000256" key="6">
    <source>
        <dbReference type="ARBA" id="ARBA00023242"/>
    </source>
</evidence>
<dbReference type="SMART" id="SM00320">
    <property type="entry name" value="WD40"/>
    <property type="match status" value="7"/>
</dbReference>
<dbReference type="PRINTS" id="PR00320">
    <property type="entry name" value="GPROTEINBRPT"/>
</dbReference>
<dbReference type="SUPFAM" id="SSF50978">
    <property type="entry name" value="WD40 repeat-like"/>
    <property type="match status" value="1"/>
</dbReference>
<name>A0AAN8S9F0_POLSC</name>
<comment type="caution">
    <text evidence="12">The sequence shown here is derived from an EMBL/GenBank/DDBJ whole genome shotgun (WGS) entry which is preliminary data.</text>
</comment>
<keyword evidence="12" id="KW-0687">Ribonucleoprotein</keyword>
<evidence type="ECO:0000313" key="13">
    <source>
        <dbReference type="Proteomes" id="UP001372834"/>
    </source>
</evidence>
<evidence type="ECO:0000256" key="11">
    <source>
        <dbReference type="PROSITE-ProRule" id="PRU00221"/>
    </source>
</evidence>
<dbReference type="InterPro" id="IPR036322">
    <property type="entry name" value="WD40_repeat_dom_sf"/>
</dbReference>
<gene>
    <name evidence="12" type="primary">SNRNP40</name>
    <name evidence="12" type="ORF">RUM43_003569</name>
</gene>
<dbReference type="PANTHER" id="PTHR44006">
    <property type="entry name" value="U5 SMALL NUCLEAR RIBONUCLEOPROTEIN 40 KDA PROTEIN"/>
    <property type="match status" value="1"/>
</dbReference>
<dbReference type="InterPro" id="IPR052234">
    <property type="entry name" value="U5_snRNP_Component"/>
</dbReference>
<dbReference type="PANTHER" id="PTHR44006:SF1">
    <property type="entry name" value="U5 SMALL NUCLEAR RIBONUCLEOPROTEIN 40 KDA PROTEIN"/>
    <property type="match status" value="1"/>
</dbReference>
<keyword evidence="6" id="KW-0539">Nucleus</keyword>
<evidence type="ECO:0000256" key="8">
    <source>
        <dbReference type="ARBA" id="ARBA00064268"/>
    </source>
</evidence>
<keyword evidence="2 11" id="KW-0853">WD repeat</keyword>
<feature type="repeat" description="WD" evidence="11">
    <location>
        <begin position="313"/>
        <end position="348"/>
    </location>
</feature>
<evidence type="ECO:0000256" key="5">
    <source>
        <dbReference type="ARBA" id="ARBA00023187"/>
    </source>
</evidence>
<dbReference type="PROSITE" id="PS50294">
    <property type="entry name" value="WD_REPEATS_REGION"/>
    <property type="match status" value="6"/>
</dbReference>
<keyword evidence="4" id="KW-0677">Repeat</keyword>
<dbReference type="GO" id="GO:0006397">
    <property type="term" value="P:mRNA processing"/>
    <property type="evidence" value="ECO:0007669"/>
    <property type="project" value="UniProtKB-KW"/>
</dbReference>
<organism evidence="12 13">
    <name type="scientific">Polyplax serrata</name>
    <name type="common">Common mouse louse</name>
    <dbReference type="NCBI Taxonomy" id="468196"/>
    <lineage>
        <taxon>Eukaryota</taxon>
        <taxon>Metazoa</taxon>
        <taxon>Ecdysozoa</taxon>
        <taxon>Arthropoda</taxon>
        <taxon>Hexapoda</taxon>
        <taxon>Insecta</taxon>
        <taxon>Pterygota</taxon>
        <taxon>Neoptera</taxon>
        <taxon>Paraneoptera</taxon>
        <taxon>Psocodea</taxon>
        <taxon>Troctomorpha</taxon>
        <taxon>Phthiraptera</taxon>
        <taxon>Anoplura</taxon>
        <taxon>Polyplacidae</taxon>
        <taxon>Polyplax</taxon>
    </lineage>
</organism>
<feature type="repeat" description="WD" evidence="11">
    <location>
        <begin position="95"/>
        <end position="136"/>
    </location>
</feature>
<comment type="subcellular location">
    <subcellularLocation>
        <location evidence="1">Nucleus</location>
    </subcellularLocation>
</comment>
<evidence type="ECO:0000256" key="9">
    <source>
        <dbReference type="ARBA" id="ARBA00073554"/>
    </source>
</evidence>
<feature type="repeat" description="WD" evidence="11">
    <location>
        <begin position="52"/>
        <end position="85"/>
    </location>
</feature>
<feature type="repeat" description="WD" evidence="11">
    <location>
        <begin position="186"/>
        <end position="220"/>
    </location>
</feature>
<dbReference type="Gene3D" id="2.130.10.10">
    <property type="entry name" value="YVTN repeat-like/Quinoprotein amine dehydrogenase"/>
    <property type="match status" value="1"/>
</dbReference>
<accession>A0AAN8S9F0</accession>
<evidence type="ECO:0000256" key="2">
    <source>
        <dbReference type="ARBA" id="ARBA00022574"/>
    </source>
</evidence>
<dbReference type="Pfam" id="PF00400">
    <property type="entry name" value="WD40"/>
    <property type="match status" value="7"/>
</dbReference>
<evidence type="ECO:0000256" key="3">
    <source>
        <dbReference type="ARBA" id="ARBA00022664"/>
    </source>
</evidence>
<keyword evidence="3" id="KW-0507">mRNA processing</keyword>
<dbReference type="EMBL" id="JAWJWE010000036">
    <property type="protein sequence ID" value="KAK6629751.1"/>
    <property type="molecule type" value="Genomic_DNA"/>
</dbReference>